<organism evidence="1 2">
    <name type="scientific">Lepraria finkii</name>
    <dbReference type="NCBI Taxonomy" id="1340010"/>
    <lineage>
        <taxon>Eukaryota</taxon>
        <taxon>Fungi</taxon>
        <taxon>Dikarya</taxon>
        <taxon>Ascomycota</taxon>
        <taxon>Pezizomycotina</taxon>
        <taxon>Lecanoromycetes</taxon>
        <taxon>OSLEUM clade</taxon>
        <taxon>Lecanoromycetidae</taxon>
        <taxon>Lecanorales</taxon>
        <taxon>Lecanorineae</taxon>
        <taxon>Stereocaulaceae</taxon>
        <taxon>Lepraria</taxon>
    </lineage>
</organism>
<sequence length="105" mass="12100">MDEMFNLSNGSLLDQEIARVWKKIDPESLLRLLLVELYICDADAEQMLASAKQAGIAYDSEFLLEVVSGLYERVKDSDDAATNFWQRRCRYHVHGPIYPVCENEK</sequence>
<evidence type="ECO:0000313" key="2">
    <source>
        <dbReference type="Proteomes" id="UP001590951"/>
    </source>
</evidence>
<evidence type="ECO:0000313" key="1">
    <source>
        <dbReference type="EMBL" id="KAL2057343.1"/>
    </source>
</evidence>
<proteinExistence type="predicted"/>
<dbReference type="Proteomes" id="UP001590951">
    <property type="component" value="Unassembled WGS sequence"/>
</dbReference>
<dbReference type="EMBL" id="JBHFEH010000005">
    <property type="protein sequence ID" value="KAL2057343.1"/>
    <property type="molecule type" value="Genomic_DNA"/>
</dbReference>
<comment type="caution">
    <text evidence="1">The sequence shown here is derived from an EMBL/GenBank/DDBJ whole genome shotgun (WGS) entry which is preliminary data.</text>
</comment>
<protein>
    <submittedName>
        <fullName evidence="1">Uncharacterized protein</fullName>
    </submittedName>
</protein>
<reference evidence="1 2" key="1">
    <citation type="submission" date="2024-09" db="EMBL/GenBank/DDBJ databases">
        <title>Rethinking Asexuality: The Enigmatic Case of Functional Sexual Genes in Lepraria (Stereocaulaceae).</title>
        <authorList>
            <person name="Doellman M."/>
            <person name="Sun Y."/>
            <person name="Barcenas-Pena A."/>
            <person name="Lumbsch H.T."/>
            <person name="Grewe F."/>
        </authorList>
    </citation>
    <scope>NUCLEOTIDE SEQUENCE [LARGE SCALE GENOMIC DNA]</scope>
    <source>
        <strain evidence="1 2">Grewe 0041</strain>
    </source>
</reference>
<name>A0ABR4BHQ0_9LECA</name>
<accession>A0ABR4BHQ0</accession>
<gene>
    <name evidence="1" type="ORF">ABVK25_002396</name>
</gene>
<keyword evidence="2" id="KW-1185">Reference proteome</keyword>